<accession>A0A839YT49</accession>
<reference evidence="1 2" key="1">
    <citation type="submission" date="2020-08" db="EMBL/GenBank/DDBJ databases">
        <title>Genomic Encyclopedia of Type Strains, Phase IV (KMG-IV): sequencing the most valuable type-strain genomes for metagenomic binning, comparative biology and taxonomic classification.</title>
        <authorList>
            <person name="Goeker M."/>
        </authorList>
    </citation>
    <scope>NUCLEOTIDE SEQUENCE [LARGE SCALE GENOMIC DNA]</scope>
    <source>
        <strain evidence="1 2">DSM 24194</strain>
    </source>
</reference>
<sequence>MATGKSEAPVTLALKPFWDGGPDDPFSFARFNWEAGSGERESIAAKFLAKRRPGTKESSVDTAERVELLLPADAPEIYADPDLLVSEYEKSLSAKDRLAFAQVTMRFANAINLHGPYEVARQWLREEYVTGRGLPLLLVLHAPFRKGSANPPHVHAMVLPRKLTRFGWSKVDRRLGSDGDRAAAREDWLATAAAQL</sequence>
<proteinExistence type="predicted"/>
<dbReference type="Gene3D" id="3.30.930.30">
    <property type="match status" value="1"/>
</dbReference>
<evidence type="ECO:0000313" key="1">
    <source>
        <dbReference type="EMBL" id="MBB3763451.1"/>
    </source>
</evidence>
<dbReference type="RefSeq" id="WP_183932794.1">
    <property type="nucleotide sequence ID" value="NZ_JACICF010000001.1"/>
</dbReference>
<dbReference type="Proteomes" id="UP000578569">
    <property type="component" value="Unassembled WGS sequence"/>
</dbReference>
<evidence type="ECO:0008006" key="3">
    <source>
        <dbReference type="Google" id="ProtNLM"/>
    </source>
</evidence>
<organism evidence="1 2">
    <name type="scientific">Sphingomicrobium lutaoense</name>
    <dbReference type="NCBI Taxonomy" id="515949"/>
    <lineage>
        <taxon>Bacteria</taxon>
        <taxon>Pseudomonadati</taxon>
        <taxon>Pseudomonadota</taxon>
        <taxon>Alphaproteobacteria</taxon>
        <taxon>Sphingomonadales</taxon>
        <taxon>Sphingomonadaceae</taxon>
        <taxon>Sphingomicrobium</taxon>
    </lineage>
</organism>
<comment type="caution">
    <text evidence="1">The sequence shown here is derived from an EMBL/GenBank/DDBJ whole genome shotgun (WGS) entry which is preliminary data.</text>
</comment>
<keyword evidence="2" id="KW-1185">Reference proteome</keyword>
<dbReference type="AlphaFoldDB" id="A0A839YT49"/>
<evidence type="ECO:0000313" key="2">
    <source>
        <dbReference type="Proteomes" id="UP000578569"/>
    </source>
</evidence>
<dbReference type="EMBL" id="JACICF010000001">
    <property type="protein sequence ID" value="MBB3763451.1"/>
    <property type="molecule type" value="Genomic_DNA"/>
</dbReference>
<name>A0A839YT49_9SPHN</name>
<gene>
    <name evidence="1" type="ORF">FHS50_000474</name>
</gene>
<protein>
    <recommendedName>
        <fullName evidence="3">MobA/MobL protein domain-containing protein</fullName>
    </recommendedName>
</protein>